<dbReference type="GO" id="GO:0005763">
    <property type="term" value="C:mitochondrial small ribosomal subunit"/>
    <property type="evidence" value="ECO:0007669"/>
    <property type="project" value="TreeGrafter"/>
</dbReference>
<name>A0A6A6U3L1_9PEZI</name>
<dbReference type="GO" id="GO:0003735">
    <property type="term" value="F:structural constituent of ribosome"/>
    <property type="evidence" value="ECO:0007669"/>
    <property type="project" value="TreeGrafter"/>
</dbReference>
<feature type="region of interest" description="Disordered" evidence="2">
    <location>
        <begin position="332"/>
        <end position="356"/>
    </location>
</feature>
<dbReference type="Proteomes" id="UP000799302">
    <property type="component" value="Unassembled WGS sequence"/>
</dbReference>
<dbReference type="InterPro" id="IPR016712">
    <property type="entry name" value="Rbsml_bS1m-like"/>
</dbReference>
<protein>
    <submittedName>
        <fullName evidence="3">Uncharacterized protein</fullName>
    </submittedName>
</protein>
<keyword evidence="1" id="KW-0175">Coiled coil</keyword>
<reference evidence="3" key="1">
    <citation type="journal article" date="2020" name="Stud. Mycol.">
        <title>101 Dothideomycetes genomes: a test case for predicting lifestyles and emergence of pathogens.</title>
        <authorList>
            <person name="Haridas S."/>
            <person name="Albert R."/>
            <person name="Binder M."/>
            <person name="Bloem J."/>
            <person name="Labutti K."/>
            <person name="Salamov A."/>
            <person name="Andreopoulos B."/>
            <person name="Baker S."/>
            <person name="Barry K."/>
            <person name="Bills G."/>
            <person name="Bluhm B."/>
            <person name="Cannon C."/>
            <person name="Castanera R."/>
            <person name="Culley D."/>
            <person name="Daum C."/>
            <person name="Ezra D."/>
            <person name="Gonzalez J."/>
            <person name="Henrissat B."/>
            <person name="Kuo A."/>
            <person name="Liang C."/>
            <person name="Lipzen A."/>
            <person name="Lutzoni F."/>
            <person name="Magnuson J."/>
            <person name="Mondo S."/>
            <person name="Nolan M."/>
            <person name="Ohm R."/>
            <person name="Pangilinan J."/>
            <person name="Park H.-J."/>
            <person name="Ramirez L."/>
            <person name="Alfaro M."/>
            <person name="Sun H."/>
            <person name="Tritt A."/>
            <person name="Yoshinaga Y."/>
            <person name="Zwiers L.-H."/>
            <person name="Turgeon B."/>
            <person name="Goodwin S."/>
            <person name="Spatafora J."/>
            <person name="Crous P."/>
            <person name="Grigoriev I."/>
        </authorList>
    </citation>
    <scope>NUCLEOTIDE SEQUENCE</scope>
    <source>
        <strain evidence="3">CBS 115976</strain>
    </source>
</reference>
<accession>A0A6A6U3L1</accession>
<evidence type="ECO:0000256" key="1">
    <source>
        <dbReference type="SAM" id="Coils"/>
    </source>
</evidence>
<sequence>MSASTIASISRLTENSPTAHLLRSSRLFSIPAPLPRPNLHSLRSGKTHISDTATSPYPTHQVITTTDSSRHRGDWGLKRSLPLKTTSTARALRVTALDTFDEVTEYQHAHDHAKTLAKLQELNLDFVRPPQGTQNLRGRPRQPSAFEPRYDQTAPKPMSLAENITDRALGSGAKATLPSRWKRRGPELRDMPEGQFTQYLDGVSSQSKDFVRFLKAHYITEMAPKWARRRRPRGMLLKKDFFRAVAAMTHAEAEAYLLGSFPDFVGPVDKASTSRPWLESKPVEFSMAARIARDKLAYERLKAAEREAERLANEQVATDRLVAMQVEEDSLAKESNEYLDSQPEAGESQEWAGSTPETRRRILEMEESHTSLQNAGTESAEILSNAQEESMLRERMSKLQEHVEVVERQFGLYISADWEPYLIRFRNSSADPRYSALIEYFFDLPETQTGFAERKAELTTHPSAGVSYRRAPTAVVNHPEFGPMADPLPHMARQVVGRTFALAGTREPRFSGQPTAGDSDKPGLAGLVVTPAYSQYPIPFSTDRNTNNIVSSKYKSYDAQTGEATVMQRGTAKGWVVVNQARVAASGRLEVQVSQPMTGTTRVAEGALYDLIAKQKAPLGNPLDEEPKFRVQKAKGFEDKEISDGKPMMDLMQDFIKKGEEKGY</sequence>
<dbReference type="EMBL" id="MU004240">
    <property type="protein sequence ID" value="KAF2665524.1"/>
    <property type="molecule type" value="Genomic_DNA"/>
</dbReference>
<proteinExistence type="predicted"/>
<feature type="compositionally biased region" description="Polar residues" evidence="2">
    <location>
        <begin position="50"/>
        <end position="60"/>
    </location>
</feature>
<organism evidence="3 4">
    <name type="scientific">Microthyrium microscopicum</name>
    <dbReference type="NCBI Taxonomy" id="703497"/>
    <lineage>
        <taxon>Eukaryota</taxon>
        <taxon>Fungi</taxon>
        <taxon>Dikarya</taxon>
        <taxon>Ascomycota</taxon>
        <taxon>Pezizomycotina</taxon>
        <taxon>Dothideomycetes</taxon>
        <taxon>Dothideomycetes incertae sedis</taxon>
        <taxon>Microthyriales</taxon>
        <taxon>Microthyriaceae</taxon>
        <taxon>Microthyrium</taxon>
    </lineage>
</organism>
<evidence type="ECO:0000313" key="3">
    <source>
        <dbReference type="EMBL" id="KAF2665524.1"/>
    </source>
</evidence>
<dbReference type="AlphaFoldDB" id="A0A6A6U3L1"/>
<keyword evidence="4" id="KW-1185">Reference proteome</keyword>
<dbReference type="OrthoDB" id="3913595at2759"/>
<feature type="coiled-coil region" evidence="1">
    <location>
        <begin position="294"/>
        <end position="321"/>
    </location>
</feature>
<feature type="region of interest" description="Disordered" evidence="2">
    <location>
        <begin position="38"/>
        <end position="60"/>
    </location>
</feature>
<evidence type="ECO:0000313" key="4">
    <source>
        <dbReference type="Proteomes" id="UP000799302"/>
    </source>
</evidence>
<evidence type="ECO:0000256" key="2">
    <source>
        <dbReference type="SAM" id="MobiDB-lite"/>
    </source>
</evidence>
<feature type="region of interest" description="Disordered" evidence="2">
    <location>
        <begin position="128"/>
        <end position="153"/>
    </location>
</feature>
<gene>
    <name evidence="3" type="ORF">BT63DRAFT_442909</name>
</gene>
<dbReference type="PANTHER" id="PTHR28058">
    <property type="entry name" value="37S RIBOSOMAL PROTEIN MRP51, MITOCHONDRIAL"/>
    <property type="match status" value="1"/>
</dbReference>
<dbReference type="PANTHER" id="PTHR28058:SF1">
    <property type="entry name" value="SMALL RIBOSOMAL SUBUNIT PROTEIN BS1M"/>
    <property type="match status" value="1"/>
</dbReference>
<dbReference type="Pfam" id="PF11709">
    <property type="entry name" value="Mit_ribos_Mrp51"/>
    <property type="match status" value="2"/>
</dbReference>
<dbReference type="GO" id="GO:0070124">
    <property type="term" value="P:mitochondrial translational initiation"/>
    <property type="evidence" value="ECO:0007669"/>
    <property type="project" value="TreeGrafter"/>
</dbReference>